<dbReference type="InParanoid" id="A0A0G4E8V3"/>
<keyword evidence="6" id="KW-1185">Reference proteome</keyword>
<dbReference type="SUPFAM" id="SSF50370">
    <property type="entry name" value="Ricin B-like lectins"/>
    <property type="match status" value="1"/>
</dbReference>
<dbReference type="InterPro" id="IPR000772">
    <property type="entry name" value="Ricin_B_lectin"/>
</dbReference>
<organism evidence="5 6">
    <name type="scientific">Vitrella brassicaformis (strain CCMP3155)</name>
    <dbReference type="NCBI Taxonomy" id="1169540"/>
    <lineage>
        <taxon>Eukaryota</taxon>
        <taxon>Sar</taxon>
        <taxon>Alveolata</taxon>
        <taxon>Colpodellida</taxon>
        <taxon>Vitrellaceae</taxon>
        <taxon>Vitrella</taxon>
    </lineage>
</organism>
<accession>A0A0G4E8V3</accession>
<dbReference type="CDD" id="cd00161">
    <property type="entry name" value="beta-trefoil_Ricin-like"/>
    <property type="match status" value="1"/>
</dbReference>
<feature type="region of interest" description="Disordered" evidence="1">
    <location>
        <begin position="499"/>
        <end position="518"/>
    </location>
</feature>
<dbReference type="Pfam" id="PF00754">
    <property type="entry name" value="F5_F8_type_C"/>
    <property type="match status" value="1"/>
</dbReference>
<dbReference type="PROSITE" id="PS50022">
    <property type="entry name" value="FA58C_3"/>
    <property type="match status" value="1"/>
</dbReference>
<dbReference type="SUPFAM" id="SSF69848">
    <property type="entry name" value="LCCL domain"/>
    <property type="match status" value="1"/>
</dbReference>
<dbReference type="InterPro" id="IPR051957">
    <property type="entry name" value="CRISP-LCCL_domain"/>
</dbReference>
<dbReference type="Gene3D" id="2.60.120.560">
    <property type="entry name" value="Exo-inulinase, domain 1"/>
    <property type="match status" value="2"/>
</dbReference>
<dbReference type="PROSITE" id="PS50231">
    <property type="entry name" value="RICIN_B_LECTIN"/>
    <property type="match status" value="1"/>
</dbReference>
<protein>
    <recommendedName>
        <fullName evidence="7">F5/8 type C domain-containing protein</fullName>
    </recommendedName>
</protein>
<gene>
    <name evidence="5" type="ORF">Vbra_10787</name>
</gene>
<feature type="chain" id="PRO_5005187287" description="F5/8 type C domain-containing protein" evidence="2">
    <location>
        <begin position="19"/>
        <end position="1763"/>
    </location>
</feature>
<dbReference type="PhylomeDB" id="A0A0G4E8V3"/>
<feature type="domain" description="LCCL" evidence="4">
    <location>
        <begin position="946"/>
        <end position="1003"/>
    </location>
</feature>
<dbReference type="SMART" id="SM00603">
    <property type="entry name" value="LCCL"/>
    <property type="match status" value="1"/>
</dbReference>
<dbReference type="Gene3D" id="2.170.130.20">
    <property type="entry name" value="LCCL-like domain"/>
    <property type="match status" value="1"/>
</dbReference>
<dbReference type="STRING" id="1169540.A0A0G4E8V3"/>
<dbReference type="Pfam" id="PF03815">
    <property type="entry name" value="LCCL"/>
    <property type="match status" value="1"/>
</dbReference>
<feature type="compositionally biased region" description="Basic and acidic residues" evidence="1">
    <location>
        <begin position="503"/>
        <end position="518"/>
    </location>
</feature>
<name>A0A0G4E8V3_VITBC</name>
<dbReference type="PANTHER" id="PTHR31331">
    <property type="entry name" value="LCCL DOMAIN PROTEIN (AFU_ORTHOLOGUE AFUA_5G08630)"/>
    <property type="match status" value="1"/>
</dbReference>
<proteinExistence type="predicted"/>
<evidence type="ECO:0000313" key="6">
    <source>
        <dbReference type="Proteomes" id="UP000041254"/>
    </source>
</evidence>
<dbReference type="InterPro" id="IPR000421">
    <property type="entry name" value="FA58C"/>
</dbReference>
<dbReference type="Gene3D" id="2.80.10.50">
    <property type="match status" value="1"/>
</dbReference>
<dbReference type="OrthoDB" id="414826at2759"/>
<dbReference type="EMBL" id="CDMY01000007">
    <property type="protein sequence ID" value="CEL91627.1"/>
    <property type="molecule type" value="Genomic_DNA"/>
</dbReference>
<evidence type="ECO:0000313" key="5">
    <source>
        <dbReference type="EMBL" id="CEL91627.1"/>
    </source>
</evidence>
<dbReference type="VEuPathDB" id="CryptoDB:Vbra_10787"/>
<dbReference type="InterPro" id="IPR036609">
    <property type="entry name" value="LCCL_sf"/>
</dbReference>
<dbReference type="Pfam" id="PF00652">
    <property type="entry name" value="Ricin_B_lectin"/>
    <property type="match status" value="1"/>
</dbReference>
<feature type="signal peptide" evidence="2">
    <location>
        <begin position="1"/>
        <end position="18"/>
    </location>
</feature>
<reference evidence="5 6" key="1">
    <citation type="submission" date="2014-11" db="EMBL/GenBank/DDBJ databases">
        <authorList>
            <person name="Zhu J."/>
            <person name="Qi W."/>
            <person name="Song R."/>
        </authorList>
    </citation>
    <scope>NUCLEOTIDE SEQUENCE [LARGE SCALE GENOMIC DNA]</scope>
</reference>
<feature type="domain" description="F5/8 type C" evidence="3">
    <location>
        <begin position="479"/>
        <end position="623"/>
    </location>
</feature>
<sequence>MCWRRLALLSSLISVCLAQNATTIEPTTYIKLSSASADSTFSREFAAENGIVPGSGYWCSAGGHNDSGVVTFTGFVSGMPKRVRGVSIHWAYAPGEDLLFDAPRRVKAMQVVMGRPVHDFYGINTLRLIGYGVPTVTLISGITSIGEEQCLQVEHGRVHTAGARVTLASCLEAAANAAFPSGYYYVQPPCADTPFRAFCHTPTAATLSLFTAGRRAGHSISDLIKTPADAHHSCEQVGMAPLKLRDASQLKVVLPYLNGSVGVFTSGAQAHFDRLAFTSAPCEAPSTTLVPPLPPQCSYFSMAAALGGGVPPTWHVTDGGGDRDTMADLLFDAPRRVKAMQVVMGRPVHDFYGINTLRLIGYGVPTVTLISGITSIGEEQCLQVEHGRVQTSGARVTLASCLEAAASGDGRELFRFNSNGQLANVAGGLCVQLKDNKHQQGGVVDLAPCESALSFQDGRSLFEVQPNSQLRVMKAGKFCITPIGESAGDVDLALHSIASTNRPSDDPTHAPEKAVDGKGDTYWASDVLDADATGQHVTFDIDLGEPARLDKITIEWEYPALEFGVLLSLDKAHETEAANVIANPLNETALALPPQEAQYVRLVLRKPHPVYAAVDISRYVYGIRRVTLLANKLRVGVEECDVAQHSKDARDKFFLEGVQTADLQPNTQLMSLRHELKSSSRQMDLTTASVESMAAKEVKQCRTQTQASLSRLQRLTAADDTLTTHLHHVQAKLRSYAIDESLLTLGDTEHSPADDCSDIAGLAHTQPAAFPSGYYYVQPPCADTPFRAFCHTPSSLFTAGRRAGHSISDLIKTPADAQHSCEQLGMTTFELRDASQLTVVLPYLKSLGLGRQQDNTTETQRVIPLAYDFTCESGVCAGKLTSIAGNGSLPSLNGLLSSITPRPAIALSAAGIAIKPGLSAAEIAYFELGGTDGPLHTEITVKCPPCTTAATKVVGTGIYRDDTSVCLAAQHAGVTAADGGTVTVRLREGFERYEGSTQNGVTSESSQGPFKWDRSFTLSLPTARKCPRRPTAETTPTMFVEVIAETATLTNATRIAQPLPPRETVEAGTGFDTGFAISTANTYIDRHALSVDPHHVDKQTEEARSAVQQARRVLKPTTVLANKQLTALLDLEADSASFAHQLDTKSKNLQDMLAGYERQLKYYVTRLRGQSGFRSFRVTYDSDLTDDFRCEDGAAVIKGPSRWELAHDTAGRETTISQLSMVEGQMMTGTTCIRKDTRVYDGSFTADVYVAGGTGSAGLVFRATDMDNLMMFEMRQRPNGYKRLVKVVDGSAFELQKIYDGGYVTGQWYSFNITLRQGHIRVKGGETGTQLSDIFDTYDGSLISGSVGVFTSGAQAHFDRLAFASAPCEAPSTTLVPPLPPQCSYFSMAAALGGGVPATWHVTDGGGDRDTPAGTSDWQYKTHVAGAPKVLAQLSGVPQTVALVKRHVTCRDGRIRLHMFPQCSGDDAAVGVVLRYQPHTDSYYAVVLTPNALQVRKSIEGRVSVLASDRSGGFPSDSQWLKVEVAFEHSELRVDVYGPKHTKKATLQTGGLHELDDGSVGLLSSHCAGVAFANMTVLPSSAHPLTAASASDTHGPLRSSKHPDIVIPPHTAMESAMSFAALPASVCLSASHALDRQRVCRDLQPSAALSECADVGHFCFKCCQHHVGGESGGLLECTRACHENDQHAHETQSALESILSSCVGGRGEVFAMCSQASQRSSEAACRRAVCGHCCTTANDKDQYDTQIRDECAAQCKTNNTLIA</sequence>
<keyword evidence="2" id="KW-0732">Signal</keyword>
<evidence type="ECO:0008006" key="7">
    <source>
        <dbReference type="Google" id="ProtNLM"/>
    </source>
</evidence>
<dbReference type="PROSITE" id="PS50820">
    <property type="entry name" value="LCCL"/>
    <property type="match status" value="1"/>
</dbReference>
<dbReference type="InterPro" id="IPR004043">
    <property type="entry name" value="LCCL"/>
</dbReference>
<evidence type="ECO:0000259" key="3">
    <source>
        <dbReference type="PROSITE" id="PS50022"/>
    </source>
</evidence>
<dbReference type="Proteomes" id="UP000041254">
    <property type="component" value="Unassembled WGS sequence"/>
</dbReference>
<evidence type="ECO:0000259" key="4">
    <source>
        <dbReference type="PROSITE" id="PS50820"/>
    </source>
</evidence>
<dbReference type="OMA" id="ITIEWEY"/>
<dbReference type="InterPro" id="IPR008979">
    <property type="entry name" value="Galactose-bd-like_sf"/>
</dbReference>
<evidence type="ECO:0000256" key="1">
    <source>
        <dbReference type="SAM" id="MobiDB-lite"/>
    </source>
</evidence>
<dbReference type="InterPro" id="IPR035992">
    <property type="entry name" value="Ricin_B-like_lectins"/>
</dbReference>
<dbReference type="Gene3D" id="2.60.120.260">
    <property type="entry name" value="Galactose-binding domain-like"/>
    <property type="match status" value="1"/>
</dbReference>
<dbReference type="SUPFAM" id="SSF49785">
    <property type="entry name" value="Galactose-binding domain-like"/>
    <property type="match status" value="1"/>
</dbReference>
<dbReference type="PANTHER" id="PTHR31331:SF1">
    <property type="entry name" value="CYSTEINE RICH SECRETORY PROTEIN LCCL DOMAIN CONTAINING 2"/>
    <property type="match status" value="1"/>
</dbReference>
<evidence type="ECO:0000256" key="2">
    <source>
        <dbReference type="SAM" id="SignalP"/>
    </source>
</evidence>